<dbReference type="Pfam" id="PF10263">
    <property type="entry name" value="SprT-like"/>
    <property type="match status" value="1"/>
</dbReference>
<dbReference type="GO" id="GO:0008237">
    <property type="term" value="F:metallopeptidase activity"/>
    <property type="evidence" value="ECO:0007669"/>
    <property type="project" value="UniProtKB-KW"/>
</dbReference>
<dbReference type="PANTHER" id="PTHR38773">
    <property type="entry name" value="PROTEIN SPRT"/>
    <property type="match status" value="1"/>
</dbReference>
<proteinExistence type="predicted"/>
<keyword evidence="2" id="KW-0482">Metalloprotease</keyword>
<organism evidence="2 3">
    <name type="scientific">Oceanisphaera pacifica</name>
    <dbReference type="NCBI Taxonomy" id="2818389"/>
    <lineage>
        <taxon>Bacteria</taxon>
        <taxon>Pseudomonadati</taxon>
        <taxon>Pseudomonadota</taxon>
        <taxon>Gammaproteobacteria</taxon>
        <taxon>Aeromonadales</taxon>
        <taxon>Aeromonadaceae</taxon>
        <taxon>Oceanisphaera</taxon>
    </lineage>
</organism>
<dbReference type="Proteomes" id="UP000664882">
    <property type="component" value="Unassembled WGS sequence"/>
</dbReference>
<dbReference type="EMBL" id="JAGDFX010000022">
    <property type="protein sequence ID" value="MBO1520650.1"/>
    <property type="molecule type" value="Genomic_DNA"/>
</dbReference>
<feature type="domain" description="SprT-like" evidence="1">
    <location>
        <begin position="10"/>
        <end position="158"/>
    </location>
</feature>
<accession>A0ABS3NK34</accession>
<reference evidence="2 3" key="1">
    <citation type="submission" date="2021-03" db="EMBL/GenBank/DDBJ databases">
        <title>Oceanisphaera sp. nov., isolated from the intestine.</title>
        <authorList>
            <person name="Zhao L.-H."/>
            <person name="Shi L.-F."/>
        </authorList>
    </citation>
    <scope>NUCLEOTIDE SEQUENCE [LARGE SCALE GENOMIC DNA]</scope>
    <source>
        <strain evidence="2 3">DM8</strain>
    </source>
</reference>
<dbReference type="RefSeq" id="WP_208006523.1">
    <property type="nucleotide sequence ID" value="NZ_JAGDFX010000022.1"/>
</dbReference>
<protein>
    <submittedName>
        <fullName evidence="2">SprT family zinc-dependent metalloprotease</fullName>
    </submittedName>
</protein>
<dbReference type="SMART" id="SM00731">
    <property type="entry name" value="SprT"/>
    <property type="match status" value="1"/>
</dbReference>
<evidence type="ECO:0000313" key="2">
    <source>
        <dbReference type="EMBL" id="MBO1520650.1"/>
    </source>
</evidence>
<sequence>MTFLQERIISRVHDSMQLAAVKLEREFAPPQVSFTQRGRIAGSAWLERWELRFNPILLADNEAAFINDIVPHEVAHLIAFACYGKVKPHGPEWQHIMRSVFKRVPHTRHQLDISKVAPTFSYQCDCRSHLLTLRRHNKVQKGTQRYQCCHCKALLRPQHNA</sequence>
<comment type="caution">
    <text evidence="2">The sequence shown here is derived from an EMBL/GenBank/DDBJ whole genome shotgun (WGS) entry which is preliminary data.</text>
</comment>
<dbReference type="PANTHER" id="PTHR38773:SF1">
    <property type="entry name" value="PROTEIN SPRT"/>
    <property type="match status" value="1"/>
</dbReference>
<name>A0ABS3NK34_9GAMM</name>
<evidence type="ECO:0000313" key="3">
    <source>
        <dbReference type="Proteomes" id="UP000664882"/>
    </source>
</evidence>
<gene>
    <name evidence="2" type="ORF">J3U76_13615</name>
</gene>
<evidence type="ECO:0000259" key="1">
    <source>
        <dbReference type="SMART" id="SM00731"/>
    </source>
</evidence>
<dbReference type="InterPro" id="IPR006640">
    <property type="entry name" value="SprT-like_domain"/>
</dbReference>
<keyword evidence="3" id="KW-1185">Reference proteome</keyword>
<dbReference type="NCBIfam" id="NF003421">
    <property type="entry name" value="PRK04860.1"/>
    <property type="match status" value="1"/>
</dbReference>
<keyword evidence="2" id="KW-0378">Hydrolase</keyword>
<keyword evidence="2" id="KW-0645">Protease</keyword>